<dbReference type="Pfam" id="PF21088">
    <property type="entry name" value="MS_channel_1st"/>
    <property type="match status" value="1"/>
</dbReference>
<dbReference type="InterPro" id="IPR011014">
    <property type="entry name" value="MscS_channel_TM-2"/>
</dbReference>
<name>X1IE40_9ZZZZ</name>
<dbReference type="EMBL" id="BARU01033441">
    <property type="protein sequence ID" value="GAH67515.1"/>
    <property type="molecule type" value="Genomic_DNA"/>
</dbReference>
<evidence type="ECO:0000259" key="5">
    <source>
        <dbReference type="Pfam" id="PF21088"/>
    </source>
</evidence>
<evidence type="ECO:0000256" key="3">
    <source>
        <dbReference type="SAM" id="Phobius"/>
    </source>
</evidence>
<reference evidence="6" key="1">
    <citation type="journal article" date="2014" name="Front. Microbiol.">
        <title>High frequency of phylogenetically diverse reductive dehalogenase-homologous genes in deep subseafloor sedimentary metagenomes.</title>
        <authorList>
            <person name="Kawai M."/>
            <person name="Futagami T."/>
            <person name="Toyoda A."/>
            <person name="Takaki Y."/>
            <person name="Nishi S."/>
            <person name="Hori S."/>
            <person name="Arai W."/>
            <person name="Tsubouchi T."/>
            <person name="Morono Y."/>
            <person name="Uchiyama I."/>
            <person name="Ito T."/>
            <person name="Fujiyama A."/>
            <person name="Inagaki F."/>
            <person name="Takami H."/>
        </authorList>
    </citation>
    <scope>NUCLEOTIDE SEQUENCE</scope>
    <source>
        <strain evidence="6">Expedition CK06-06</strain>
    </source>
</reference>
<evidence type="ECO:0000259" key="4">
    <source>
        <dbReference type="Pfam" id="PF00924"/>
    </source>
</evidence>
<dbReference type="Gene3D" id="1.10.287.1260">
    <property type="match status" value="1"/>
</dbReference>
<dbReference type="InterPro" id="IPR045276">
    <property type="entry name" value="YbiO_bact"/>
</dbReference>
<dbReference type="SUPFAM" id="SSF50182">
    <property type="entry name" value="Sm-like ribonucleoproteins"/>
    <property type="match status" value="1"/>
</dbReference>
<accession>X1IE40</accession>
<evidence type="ECO:0000256" key="1">
    <source>
        <dbReference type="ARBA" id="ARBA00004236"/>
    </source>
</evidence>
<feature type="transmembrane region" description="Helical" evidence="3">
    <location>
        <begin position="148"/>
        <end position="167"/>
    </location>
</feature>
<dbReference type="InterPro" id="IPR049142">
    <property type="entry name" value="MS_channel_1st"/>
</dbReference>
<keyword evidence="3" id="KW-0472">Membrane</keyword>
<organism evidence="6">
    <name type="scientific">marine sediment metagenome</name>
    <dbReference type="NCBI Taxonomy" id="412755"/>
    <lineage>
        <taxon>unclassified sequences</taxon>
        <taxon>metagenomes</taxon>
        <taxon>ecological metagenomes</taxon>
    </lineage>
</organism>
<evidence type="ECO:0008006" key="7">
    <source>
        <dbReference type="Google" id="ProtNLM"/>
    </source>
</evidence>
<comment type="caution">
    <text evidence="6">The sequence shown here is derived from an EMBL/GenBank/DDBJ whole genome shotgun (WGS) entry which is preliminary data.</text>
</comment>
<feature type="domain" description="Mechanosensitive ion channel MscS" evidence="4">
    <location>
        <begin position="193"/>
        <end position="226"/>
    </location>
</feature>
<sequence length="226" mass="24662">MWEWFITNGIWILIAVVAGLVLFFLLKRWAPRAMERVVPTQWQEQLKGTQRVVTWVIIGIGGVLLALAVAAVIVSRYGVDITPALEVVGGWLLAHGIRILVIILLSYLGYIITRAVMPRIIERFVTVTGKGRRAKAELVKRSQTLSSVLTHTIGIFIIVVAFFMVLSEVGLDITPLLAGAGVAGIAIGFAAQNTIRDFLAGLTIMIEDQYNVGDVVRVADVTGIVE</sequence>
<protein>
    <recommendedName>
        <fullName evidence="7">Mechanosensitive ion channel</fullName>
    </recommendedName>
</protein>
<dbReference type="PANTHER" id="PTHR30460">
    <property type="entry name" value="MODERATE CONDUCTANCE MECHANOSENSITIVE CHANNEL YBIO"/>
    <property type="match status" value="1"/>
</dbReference>
<evidence type="ECO:0000256" key="2">
    <source>
        <dbReference type="ARBA" id="ARBA00022475"/>
    </source>
</evidence>
<feature type="transmembrane region" description="Helical" evidence="3">
    <location>
        <begin position="52"/>
        <end position="79"/>
    </location>
</feature>
<feature type="transmembrane region" description="Helical" evidence="3">
    <location>
        <begin position="6"/>
        <end position="26"/>
    </location>
</feature>
<keyword evidence="3" id="KW-0812">Transmembrane</keyword>
<gene>
    <name evidence="6" type="ORF">S03H2_52637</name>
</gene>
<dbReference type="InterPro" id="IPR006685">
    <property type="entry name" value="MscS_channel_2nd"/>
</dbReference>
<dbReference type="GO" id="GO:0005886">
    <property type="term" value="C:plasma membrane"/>
    <property type="evidence" value="ECO:0007669"/>
    <property type="project" value="UniProtKB-SubCell"/>
</dbReference>
<feature type="transmembrane region" description="Helical" evidence="3">
    <location>
        <begin position="173"/>
        <end position="191"/>
    </location>
</feature>
<feature type="transmembrane region" description="Helical" evidence="3">
    <location>
        <begin position="91"/>
        <end position="113"/>
    </location>
</feature>
<dbReference type="SUPFAM" id="SSF82861">
    <property type="entry name" value="Mechanosensitive channel protein MscS (YggB), transmembrane region"/>
    <property type="match status" value="1"/>
</dbReference>
<dbReference type="PANTHER" id="PTHR30460:SF0">
    <property type="entry name" value="MODERATE CONDUCTANCE MECHANOSENSITIVE CHANNEL YBIO"/>
    <property type="match status" value="1"/>
</dbReference>
<dbReference type="InterPro" id="IPR010920">
    <property type="entry name" value="LSM_dom_sf"/>
</dbReference>
<keyword evidence="3" id="KW-1133">Transmembrane helix</keyword>
<evidence type="ECO:0000313" key="6">
    <source>
        <dbReference type="EMBL" id="GAH67515.1"/>
    </source>
</evidence>
<dbReference type="AlphaFoldDB" id="X1IE40"/>
<feature type="non-terminal residue" evidence="6">
    <location>
        <position position="226"/>
    </location>
</feature>
<keyword evidence="2" id="KW-1003">Cell membrane</keyword>
<comment type="subcellular location">
    <subcellularLocation>
        <location evidence="1">Cell membrane</location>
    </subcellularLocation>
</comment>
<dbReference type="GO" id="GO:0008381">
    <property type="term" value="F:mechanosensitive monoatomic ion channel activity"/>
    <property type="evidence" value="ECO:0007669"/>
    <property type="project" value="InterPro"/>
</dbReference>
<proteinExistence type="predicted"/>
<dbReference type="Pfam" id="PF00924">
    <property type="entry name" value="MS_channel_2nd"/>
    <property type="match status" value="1"/>
</dbReference>
<feature type="domain" description="Mechanosensitive ion channel transmembrane helices 2/3" evidence="5">
    <location>
        <begin position="155"/>
        <end position="192"/>
    </location>
</feature>